<dbReference type="EMBL" id="MFKV01000003">
    <property type="protein sequence ID" value="OGG51051.1"/>
    <property type="molecule type" value="Genomic_DNA"/>
</dbReference>
<dbReference type="Gene3D" id="3.90.1750.20">
    <property type="entry name" value="Putative Large Serine Recombinase, Chain B, Domain 2"/>
    <property type="match status" value="1"/>
</dbReference>
<dbReference type="InterPro" id="IPR050639">
    <property type="entry name" value="SSR_resolvase"/>
</dbReference>
<dbReference type="Pfam" id="PF07508">
    <property type="entry name" value="Recombinase"/>
    <property type="match status" value="1"/>
</dbReference>
<gene>
    <name evidence="2" type="ORF">A2763_04235</name>
</gene>
<dbReference type="Pfam" id="PF13408">
    <property type="entry name" value="Zn_ribbon_recom"/>
    <property type="match status" value="1"/>
</dbReference>
<accession>A0A1F6CPW1</accession>
<reference evidence="2 3" key="1">
    <citation type="journal article" date="2016" name="Nat. Commun.">
        <title>Thousands of microbial genomes shed light on interconnected biogeochemical processes in an aquifer system.</title>
        <authorList>
            <person name="Anantharaman K."/>
            <person name="Brown C.T."/>
            <person name="Hug L.A."/>
            <person name="Sharon I."/>
            <person name="Castelle C.J."/>
            <person name="Probst A.J."/>
            <person name="Thomas B.C."/>
            <person name="Singh A."/>
            <person name="Wilkins M.J."/>
            <person name="Karaoz U."/>
            <person name="Brodie E.L."/>
            <person name="Williams K.H."/>
            <person name="Hubbard S.S."/>
            <person name="Banfield J.F."/>
        </authorList>
    </citation>
    <scope>NUCLEOTIDE SEQUENCE [LARGE SCALE GENOMIC DNA]</scope>
</reference>
<organism evidence="2 3">
    <name type="scientific">Candidatus Kaiserbacteria bacterium RIFCSPHIGHO2_01_FULL_54_36</name>
    <dbReference type="NCBI Taxonomy" id="1798482"/>
    <lineage>
        <taxon>Bacteria</taxon>
        <taxon>Candidatus Kaiseribacteriota</taxon>
    </lineage>
</organism>
<sequence length="384" mass="44498">MSNRRGPVHYEINEEEARVVRMIFEWVANEHMTLRKVVKRLQEYGIAPRWSEKGVWNTSTLSTLVRNRTYIGEGHYGSTYAVVPENPLKKDTYRKVRKSSRKVRPQDEWIVVKVPAIFESETDKDLFDRAQAQLRLNFEMSQRNKKNNYLLAGKIRCSCGRSRAGEGPQRGKYLYYRCTGRVHSFPLPPACKEHGINASIADHLLWLELYRLMTSGTLMMEQIRTWKSNREEKRQRPTIDVSRLEDDIRKAKQQEDRYTEAYGAGVITMEKLREHVEPIRKKITNLTNQLSTAKAIATVNDDDGLPEEQEVETYAQMVGETLRGLNFEEKRAIVRDTIDRVIGKQTETGGELQVYGSIPLKNYVEFKTSDRNCWVTECGKVDAV</sequence>
<dbReference type="InterPro" id="IPR038109">
    <property type="entry name" value="DNA_bind_recomb_sf"/>
</dbReference>
<comment type="caution">
    <text evidence="2">The sequence shown here is derived from an EMBL/GenBank/DDBJ whole genome shotgun (WGS) entry which is preliminary data.</text>
</comment>
<proteinExistence type="predicted"/>
<dbReference type="Proteomes" id="UP000178370">
    <property type="component" value="Unassembled WGS sequence"/>
</dbReference>
<evidence type="ECO:0000313" key="3">
    <source>
        <dbReference type="Proteomes" id="UP000178370"/>
    </source>
</evidence>
<evidence type="ECO:0000259" key="1">
    <source>
        <dbReference type="PROSITE" id="PS51737"/>
    </source>
</evidence>
<dbReference type="PANTHER" id="PTHR30461">
    <property type="entry name" value="DNA-INVERTASE FROM LAMBDOID PROPHAGE"/>
    <property type="match status" value="1"/>
</dbReference>
<protein>
    <recommendedName>
        <fullName evidence="1">Recombinase domain-containing protein</fullName>
    </recommendedName>
</protein>
<dbReference type="InterPro" id="IPR011109">
    <property type="entry name" value="DNA_bind_recombinase_dom"/>
</dbReference>
<dbReference type="STRING" id="1798482.A2763_04235"/>
<dbReference type="GO" id="GO:0000150">
    <property type="term" value="F:DNA strand exchange activity"/>
    <property type="evidence" value="ECO:0007669"/>
    <property type="project" value="InterPro"/>
</dbReference>
<feature type="domain" description="Recombinase" evidence="1">
    <location>
        <begin position="1"/>
        <end position="106"/>
    </location>
</feature>
<name>A0A1F6CPW1_9BACT</name>
<evidence type="ECO:0000313" key="2">
    <source>
        <dbReference type="EMBL" id="OGG51051.1"/>
    </source>
</evidence>
<dbReference type="InterPro" id="IPR025827">
    <property type="entry name" value="Zn_ribbon_recom_dom"/>
</dbReference>
<dbReference type="AlphaFoldDB" id="A0A1F6CPW1"/>
<dbReference type="PANTHER" id="PTHR30461:SF23">
    <property type="entry name" value="DNA RECOMBINASE-RELATED"/>
    <property type="match status" value="1"/>
</dbReference>
<dbReference type="PROSITE" id="PS51737">
    <property type="entry name" value="RECOMBINASE_DNA_BIND"/>
    <property type="match status" value="1"/>
</dbReference>
<dbReference type="GO" id="GO:0003677">
    <property type="term" value="F:DNA binding"/>
    <property type="evidence" value="ECO:0007669"/>
    <property type="project" value="InterPro"/>
</dbReference>